<feature type="domain" description="Peptidase C14 caspase" evidence="2">
    <location>
        <begin position="45"/>
        <end position="133"/>
    </location>
</feature>
<dbReference type="EMBL" id="CAXAMN010026783">
    <property type="protein sequence ID" value="CAK9105660.1"/>
    <property type="molecule type" value="Genomic_DNA"/>
</dbReference>
<dbReference type="Proteomes" id="UP001642484">
    <property type="component" value="Unassembled WGS sequence"/>
</dbReference>
<dbReference type="InterPro" id="IPR013757">
    <property type="entry name" value="Topo_IIA_A_a_sf"/>
</dbReference>
<evidence type="ECO:0000256" key="1">
    <source>
        <dbReference type="ARBA" id="ARBA00009005"/>
    </source>
</evidence>
<dbReference type="Gene3D" id="3.40.50.12660">
    <property type="match status" value="1"/>
</dbReference>
<evidence type="ECO:0000313" key="4">
    <source>
        <dbReference type="Proteomes" id="UP001642484"/>
    </source>
</evidence>
<evidence type="ECO:0000313" key="3">
    <source>
        <dbReference type="EMBL" id="CAK9105660.1"/>
    </source>
</evidence>
<dbReference type="InterPro" id="IPR050452">
    <property type="entry name" value="Metacaspase"/>
</dbReference>
<dbReference type="InterPro" id="IPR011600">
    <property type="entry name" value="Pept_C14_caspase"/>
</dbReference>
<evidence type="ECO:0000259" key="2">
    <source>
        <dbReference type="Pfam" id="PF00656"/>
    </source>
</evidence>
<comment type="similarity">
    <text evidence="1">Belongs to the peptidase C14B family.</text>
</comment>
<dbReference type="PANTHER" id="PTHR48104:SF30">
    <property type="entry name" value="METACASPASE-1"/>
    <property type="match status" value="1"/>
</dbReference>
<dbReference type="Pfam" id="PF00656">
    <property type="entry name" value="Peptidase_C14"/>
    <property type="match status" value="1"/>
</dbReference>
<dbReference type="Gene3D" id="3.40.50.1460">
    <property type="match status" value="1"/>
</dbReference>
<organism evidence="3 4">
    <name type="scientific">Durusdinium trenchii</name>
    <dbReference type="NCBI Taxonomy" id="1381693"/>
    <lineage>
        <taxon>Eukaryota</taxon>
        <taxon>Sar</taxon>
        <taxon>Alveolata</taxon>
        <taxon>Dinophyceae</taxon>
        <taxon>Suessiales</taxon>
        <taxon>Symbiodiniaceae</taxon>
        <taxon>Durusdinium</taxon>
    </lineage>
</organism>
<reference evidence="3 4" key="1">
    <citation type="submission" date="2024-02" db="EMBL/GenBank/DDBJ databases">
        <authorList>
            <person name="Chen Y."/>
            <person name="Shah S."/>
            <person name="Dougan E. K."/>
            <person name="Thang M."/>
            <person name="Chan C."/>
        </authorList>
    </citation>
    <scope>NUCLEOTIDE SEQUENCE [LARGE SCALE GENOMIC DNA]</scope>
</reference>
<sequence>MQNILVEKYGFKKEDILMINEDQDSQALADAGSRGGIIKKLCLTEWLYQGAKPGDLLFFHYSGHGSQYQGDKKTMPSDVICPLDCIGGEWPQTVITDAEIHQKLYDPLPKGCKAVCLFDCCHSATVANLAETMVVQSGPLTAEKKVSGPVGSGSWQVIDENHGNYIPGELPPRSEAVKRWAETREKVRKSQTGQELLMKKLQVQKEQAETQVRFYQEVNSGKLDLKKKSTTDLVALFEKHGFPKKTGPSDDGSGYWYLLSKEIKAFCTGSVQKAEKLLAERVEAMKKLEATKVGEGAQIYIGNLEQDLEVRIRYFPQPAMEQTEEKRVKPVNHGLKGALRNEKYQESARAEEAQTNVTFIEKNGRNQRWYRGTWVVGMGSAEHESLVLIFAGSRDHELWVFSGCQDDQTSADAHVEGIYQGAFTWALIKALKVRGWEDGGGRHSDLKKGNLEIGRYDQVPALSTTREEYLDFGFCGKLKEDGCVIEG</sequence>
<name>A0ABP0RZZ1_9DINO</name>
<proteinExistence type="inferred from homology"/>
<accession>A0ABP0RZZ1</accession>
<dbReference type="Gene3D" id="1.10.268.10">
    <property type="entry name" value="Topoisomerase, domain 3"/>
    <property type="match status" value="1"/>
</dbReference>
<keyword evidence="4" id="KW-1185">Reference proteome</keyword>
<gene>
    <name evidence="3" type="ORF">CCMP2556_LOCUS49435</name>
</gene>
<protein>
    <recommendedName>
        <fullName evidence="2">Peptidase C14 caspase domain-containing protein</fullName>
    </recommendedName>
</protein>
<dbReference type="PANTHER" id="PTHR48104">
    <property type="entry name" value="METACASPASE-4"/>
    <property type="match status" value="1"/>
</dbReference>
<comment type="caution">
    <text evidence="3">The sequence shown here is derived from an EMBL/GenBank/DDBJ whole genome shotgun (WGS) entry which is preliminary data.</text>
</comment>